<dbReference type="Proteomes" id="UP000317894">
    <property type="component" value="Unassembled WGS sequence"/>
</dbReference>
<dbReference type="Pfam" id="PF01957">
    <property type="entry name" value="NfeD"/>
    <property type="match status" value="1"/>
</dbReference>
<dbReference type="InterPro" id="IPR012340">
    <property type="entry name" value="NA-bd_OB-fold"/>
</dbReference>
<dbReference type="EMBL" id="VJWA01000002">
    <property type="protein sequence ID" value="TRW14542.1"/>
    <property type="molecule type" value="Genomic_DNA"/>
</dbReference>
<comment type="subcellular location">
    <subcellularLocation>
        <location evidence="1">Membrane</location>
        <topology evidence="1">Multi-pass membrane protein</topology>
    </subcellularLocation>
</comment>
<organism evidence="7 8">
    <name type="scientific">Glacieibacterium frigidum</name>
    <dbReference type="NCBI Taxonomy" id="2593303"/>
    <lineage>
        <taxon>Bacteria</taxon>
        <taxon>Pseudomonadati</taxon>
        <taxon>Pseudomonadota</taxon>
        <taxon>Alphaproteobacteria</taxon>
        <taxon>Sphingomonadales</taxon>
        <taxon>Sphingosinicellaceae</taxon>
        <taxon>Glacieibacterium</taxon>
    </lineage>
</organism>
<dbReference type="PANTHER" id="PTHR33507:SF3">
    <property type="entry name" value="INNER MEMBRANE PROTEIN YBBJ"/>
    <property type="match status" value="1"/>
</dbReference>
<keyword evidence="4 5" id="KW-0472">Membrane</keyword>
<comment type="caution">
    <text evidence="7">The sequence shown here is derived from an EMBL/GenBank/DDBJ whole genome shotgun (WGS) entry which is preliminary data.</text>
</comment>
<dbReference type="OrthoDB" id="9810336at2"/>
<gene>
    <name evidence="7" type="ORF">FMM06_12635</name>
</gene>
<dbReference type="AlphaFoldDB" id="A0A552U8J9"/>
<dbReference type="RefSeq" id="WP_144237747.1">
    <property type="nucleotide sequence ID" value="NZ_VJWA01000002.1"/>
</dbReference>
<keyword evidence="2 5" id="KW-0812">Transmembrane</keyword>
<proteinExistence type="predicted"/>
<dbReference type="Gene3D" id="2.40.50.140">
    <property type="entry name" value="Nucleic acid-binding proteins"/>
    <property type="match status" value="1"/>
</dbReference>
<dbReference type="PANTHER" id="PTHR33507">
    <property type="entry name" value="INNER MEMBRANE PROTEIN YBBJ"/>
    <property type="match status" value="1"/>
</dbReference>
<dbReference type="InterPro" id="IPR052165">
    <property type="entry name" value="Membrane_assoc_protease"/>
</dbReference>
<dbReference type="GO" id="GO:0005886">
    <property type="term" value="C:plasma membrane"/>
    <property type="evidence" value="ECO:0007669"/>
    <property type="project" value="TreeGrafter"/>
</dbReference>
<evidence type="ECO:0000259" key="6">
    <source>
        <dbReference type="Pfam" id="PF01957"/>
    </source>
</evidence>
<keyword evidence="8" id="KW-1185">Reference proteome</keyword>
<name>A0A552U8J9_9SPHN</name>
<evidence type="ECO:0000313" key="8">
    <source>
        <dbReference type="Proteomes" id="UP000317894"/>
    </source>
</evidence>
<evidence type="ECO:0000256" key="1">
    <source>
        <dbReference type="ARBA" id="ARBA00004141"/>
    </source>
</evidence>
<evidence type="ECO:0000256" key="4">
    <source>
        <dbReference type="ARBA" id="ARBA00023136"/>
    </source>
</evidence>
<feature type="transmembrane region" description="Helical" evidence="5">
    <location>
        <begin position="29"/>
        <end position="48"/>
    </location>
</feature>
<sequence length="145" mass="14864">MSGFVLTPWVWLAAAAVLAGLEILSPGAFMIWLAGAAVVSAGIAAVIAPPWTAQLLLFAGLATTSVLVGRAWLRAHPTTSRDPELNDRATRMIGTLVTVVEPIAGGTGRVQVGDSPWSASGPDLPVGSRARVVRVEGTTVVVTGV</sequence>
<evidence type="ECO:0000313" key="7">
    <source>
        <dbReference type="EMBL" id="TRW14542.1"/>
    </source>
</evidence>
<dbReference type="InterPro" id="IPR002810">
    <property type="entry name" value="NfeD-like_C"/>
</dbReference>
<evidence type="ECO:0000256" key="3">
    <source>
        <dbReference type="ARBA" id="ARBA00022989"/>
    </source>
</evidence>
<evidence type="ECO:0000256" key="2">
    <source>
        <dbReference type="ARBA" id="ARBA00022692"/>
    </source>
</evidence>
<evidence type="ECO:0000256" key="5">
    <source>
        <dbReference type="SAM" id="Phobius"/>
    </source>
</evidence>
<feature type="domain" description="NfeD-like C-terminal" evidence="6">
    <location>
        <begin position="90"/>
        <end position="142"/>
    </location>
</feature>
<reference evidence="7 8" key="1">
    <citation type="submission" date="2019-07" db="EMBL/GenBank/DDBJ databases">
        <title>Novel species isolated from glacier.</title>
        <authorList>
            <person name="Liu Q."/>
            <person name="Xin Y.-H."/>
        </authorList>
    </citation>
    <scope>NUCLEOTIDE SEQUENCE [LARGE SCALE GENOMIC DNA]</scope>
    <source>
        <strain evidence="7 8">LB1R16</strain>
    </source>
</reference>
<keyword evidence="3 5" id="KW-1133">Transmembrane helix</keyword>
<accession>A0A552U8J9</accession>
<feature type="transmembrane region" description="Helical" evidence="5">
    <location>
        <begin position="55"/>
        <end position="73"/>
    </location>
</feature>
<protein>
    <submittedName>
        <fullName evidence="7">NfeD family protein</fullName>
    </submittedName>
</protein>